<feature type="compositionally biased region" description="Basic residues" evidence="1">
    <location>
        <begin position="12"/>
        <end position="23"/>
    </location>
</feature>
<comment type="caution">
    <text evidence="3">The sequence shown here is derived from an EMBL/GenBank/DDBJ whole genome shotgun (WGS) entry which is preliminary data.</text>
</comment>
<keyword evidence="2" id="KW-0812">Transmembrane</keyword>
<proteinExistence type="predicted"/>
<protein>
    <submittedName>
        <fullName evidence="3">Golgi apparatus membrane protein</fullName>
    </submittedName>
</protein>
<evidence type="ECO:0000313" key="3">
    <source>
        <dbReference type="EMBL" id="TID17038.1"/>
    </source>
</evidence>
<feature type="transmembrane region" description="Helical" evidence="2">
    <location>
        <begin position="179"/>
        <end position="207"/>
    </location>
</feature>
<evidence type="ECO:0000256" key="2">
    <source>
        <dbReference type="SAM" id="Phobius"/>
    </source>
</evidence>
<keyword evidence="4" id="KW-1185">Reference proteome</keyword>
<dbReference type="Proteomes" id="UP000298493">
    <property type="component" value="Unassembled WGS sequence"/>
</dbReference>
<feature type="region of interest" description="Disordered" evidence="1">
    <location>
        <begin position="1"/>
        <end position="23"/>
    </location>
</feature>
<reference evidence="3 4" key="1">
    <citation type="submission" date="2019-04" db="EMBL/GenBank/DDBJ databases">
        <title>High contiguity whole genome sequence and gene annotation resource for two Venturia nashicola isolates.</title>
        <authorList>
            <person name="Prokchorchik M."/>
            <person name="Won K."/>
            <person name="Lee Y."/>
            <person name="Choi E.D."/>
            <person name="Segonzac C."/>
            <person name="Sohn K.H."/>
        </authorList>
    </citation>
    <scope>NUCLEOTIDE SEQUENCE [LARGE SCALE GENOMIC DNA]</scope>
    <source>
        <strain evidence="3 4">PRI2</strain>
    </source>
</reference>
<accession>A0A4Z1P7H5</accession>
<feature type="transmembrane region" description="Helical" evidence="2">
    <location>
        <begin position="134"/>
        <end position="159"/>
    </location>
</feature>
<sequence>MAINFNPFKPTKSTKHKKVNHSKRYHRKRTRQVIYTTTEIIIVVEKLLASKLLLRASIPSPIPTTPSKNTNLANTPANRDWKENSILDVFRGSITKFVAYNVFAGFFASTTFAVVSIFDRVWPHWPEATRARRTWFLCALLAVLFMLTSSVYFSVTVANNLVSMVRVRDGFIPSLDREALAYVTLVLTWVATCGTVWSCCLLVSCALRVKVHGPLSKYGREMEAEEIRGKVAENTERELEAVGGSPGRGGWRNSGSKQGHAVGSGPGEGEQSGREQ</sequence>
<dbReference type="AlphaFoldDB" id="A0A4Z1P7H5"/>
<evidence type="ECO:0000256" key="1">
    <source>
        <dbReference type="SAM" id="MobiDB-lite"/>
    </source>
</evidence>
<feature type="transmembrane region" description="Helical" evidence="2">
    <location>
        <begin position="97"/>
        <end position="122"/>
    </location>
</feature>
<keyword evidence="2" id="KW-0472">Membrane</keyword>
<keyword evidence="2" id="KW-1133">Transmembrane helix</keyword>
<gene>
    <name evidence="3" type="ORF">E6O75_ATG09804</name>
</gene>
<feature type="region of interest" description="Disordered" evidence="1">
    <location>
        <begin position="235"/>
        <end position="276"/>
    </location>
</feature>
<dbReference type="EMBL" id="SNSC02000017">
    <property type="protein sequence ID" value="TID17038.1"/>
    <property type="molecule type" value="Genomic_DNA"/>
</dbReference>
<evidence type="ECO:0000313" key="4">
    <source>
        <dbReference type="Proteomes" id="UP000298493"/>
    </source>
</evidence>
<organism evidence="3 4">
    <name type="scientific">Venturia nashicola</name>
    <dbReference type="NCBI Taxonomy" id="86259"/>
    <lineage>
        <taxon>Eukaryota</taxon>
        <taxon>Fungi</taxon>
        <taxon>Dikarya</taxon>
        <taxon>Ascomycota</taxon>
        <taxon>Pezizomycotina</taxon>
        <taxon>Dothideomycetes</taxon>
        <taxon>Pleosporomycetidae</taxon>
        <taxon>Venturiales</taxon>
        <taxon>Venturiaceae</taxon>
        <taxon>Venturia</taxon>
    </lineage>
</organism>
<name>A0A4Z1P7H5_9PEZI</name>